<protein>
    <recommendedName>
        <fullName evidence="3">Protein kinase domain-containing protein</fullName>
    </recommendedName>
</protein>
<name>T0LUD6_COLGC</name>
<reference evidence="2" key="1">
    <citation type="journal article" date="2013" name="Mol. Plant Microbe Interact.">
        <title>Global aspects of pacC regulation of pathogenicity genes in Colletotrichum gloeosporioides as revealed by transcriptome analysis.</title>
        <authorList>
            <person name="Alkan N."/>
            <person name="Meng X."/>
            <person name="Friedlander G."/>
            <person name="Reuveni E."/>
            <person name="Sukno S."/>
            <person name="Sherman A."/>
            <person name="Thon M."/>
            <person name="Fluhr R."/>
            <person name="Prusky D."/>
        </authorList>
    </citation>
    <scope>NUCLEOTIDE SEQUENCE [LARGE SCALE GENOMIC DNA]</scope>
    <source>
        <strain evidence="2">Cg-14</strain>
    </source>
</reference>
<evidence type="ECO:0008006" key="3">
    <source>
        <dbReference type="Google" id="ProtNLM"/>
    </source>
</evidence>
<dbReference type="OrthoDB" id="10626407at2759"/>
<dbReference type="EMBL" id="AMYD01000948">
    <property type="protein sequence ID" value="EQB55376.1"/>
    <property type="molecule type" value="Genomic_DNA"/>
</dbReference>
<proteinExistence type="predicted"/>
<dbReference type="AlphaFoldDB" id="T0LUD6"/>
<evidence type="ECO:0000313" key="2">
    <source>
        <dbReference type="Proteomes" id="UP000015530"/>
    </source>
</evidence>
<accession>T0LUD6</accession>
<comment type="caution">
    <text evidence="1">The sequence shown here is derived from an EMBL/GenBank/DDBJ whole genome shotgun (WGS) entry which is preliminary data.</text>
</comment>
<dbReference type="Proteomes" id="UP000015530">
    <property type="component" value="Unassembled WGS sequence"/>
</dbReference>
<organism evidence="1 2">
    <name type="scientific">Colletotrichum gloeosporioides (strain Cg-14)</name>
    <name type="common">Anthracnose fungus</name>
    <name type="synonym">Glomerella cingulata</name>
    <dbReference type="NCBI Taxonomy" id="1237896"/>
    <lineage>
        <taxon>Eukaryota</taxon>
        <taxon>Fungi</taxon>
        <taxon>Dikarya</taxon>
        <taxon>Ascomycota</taxon>
        <taxon>Pezizomycotina</taxon>
        <taxon>Sordariomycetes</taxon>
        <taxon>Hypocreomycetidae</taxon>
        <taxon>Glomerellales</taxon>
        <taxon>Glomerellaceae</taxon>
        <taxon>Colletotrichum</taxon>
        <taxon>Colletotrichum gloeosporioides species complex</taxon>
    </lineage>
</organism>
<gene>
    <name evidence="1" type="ORF">CGLO_04703</name>
</gene>
<evidence type="ECO:0000313" key="1">
    <source>
        <dbReference type="EMBL" id="EQB55376.1"/>
    </source>
</evidence>
<sequence length="207" mass="23361">MEPEIAGEMVPDPAHTVAGMDIETSEYLPPIDYGIGTYMSYSMLSSTTSQPRMPKDDQPDTFTLDWSQDMSLHGLLDINVEPFSFLSFYDEFEWTLPELRKDGYACEARTHTTSHFGARQEKDASIGAETFREPNDWVYRTGIPLQALHGVPVAMDSLHDKDNSHVQHGYLTPENILIYSEQRVLTANREPGDINEFRALPADQEGS</sequence>
<dbReference type="HOGENOM" id="CLU_1326279_0_0_1"/>